<evidence type="ECO:0000313" key="1">
    <source>
        <dbReference type="EMBL" id="TCO38236.1"/>
    </source>
</evidence>
<sequence>MSEPSIGETHMSGTGVVPCSEVGPCPAVDPCAAAVRVLPVRP</sequence>
<proteinExistence type="predicted"/>
<accession>A0A4R2I3E4</accession>
<protein>
    <submittedName>
        <fullName evidence="1">Uncharacterized protein</fullName>
    </submittedName>
</protein>
<comment type="caution">
    <text evidence="1">The sequence shown here is derived from an EMBL/GenBank/DDBJ whole genome shotgun (WGS) entry which is preliminary data.</text>
</comment>
<organism evidence="1 2">
    <name type="scientific">Dokdonella fugitiva</name>
    <dbReference type="NCBI Taxonomy" id="328517"/>
    <lineage>
        <taxon>Bacteria</taxon>
        <taxon>Pseudomonadati</taxon>
        <taxon>Pseudomonadota</taxon>
        <taxon>Gammaproteobacteria</taxon>
        <taxon>Lysobacterales</taxon>
        <taxon>Rhodanobacteraceae</taxon>
        <taxon>Dokdonella</taxon>
    </lineage>
</organism>
<evidence type="ECO:0000313" key="2">
    <source>
        <dbReference type="Proteomes" id="UP000294862"/>
    </source>
</evidence>
<gene>
    <name evidence="1" type="ORF">EV148_10872</name>
</gene>
<dbReference type="EMBL" id="SLWQ01000008">
    <property type="protein sequence ID" value="TCO38236.1"/>
    <property type="molecule type" value="Genomic_DNA"/>
</dbReference>
<keyword evidence="2" id="KW-1185">Reference proteome</keyword>
<reference evidence="1 2" key="1">
    <citation type="journal article" date="2015" name="Stand. Genomic Sci.">
        <title>Genomic Encyclopedia of Bacterial and Archaeal Type Strains, Phase III: the genomes of soil and plant-associated and newly described type strains.</title>
        <authorList>
            <person name="Whitman W.B."/>
            <person name="Woyke T."/>
            <person name="Klenk H.P."/>
            <person name="Zhou Y."/>
            <person name="Lilburn T.G."/>
            <person name="Beck B.J."/>
            <person name="De Vos P."/>
            <person name="Vandamme P."/>
            <person name="Eisen J.A."/>
            <person name="Garrity G."/>
            <person name="Hugenholtz P."/>
            <person name="Kyrpides N.C."/>
        </authorList>
    </citation>
    <scope>NUCLEOTIDE SEQUENCE [LARGE SCALE GENOMIC DNA]</scope>
    <source>
        <strain evidence="1 2">A3</strain>
    </source>
</reference>
<dbReference type="Proteomes" id="UP000294862">
    <property type="component" value="Unassembled WGS sequence"/>
</dbReference>
<name>A0A4R2I3E4_9GAMM</name>
<dbReference type="AlphaFoldDB" id="A0A4R2I3E4"/>